<dbReference type="AlphaFoldDB" id="A0A7S4TB53"/>
<evidence type="ECO:0000256" key="3">
    <source>
        <dbReference type="ARBA" id="ARBA00022750"/>
    </source>
</evidence>
<feature type="domain" description="Peptidase A1" evidence="7">
    <location>
        <begin position="139"/>
        <end position="505"/>
    </location>
</feature>
<reference evidence="8" key="1">
    <citation type="submission" date="2021-01" db="EMBL/GenBank/DDBJ databases">
        <authorList>
            <person name="Corre E."/>
            <person name="Pelletier E."/>
            <person name="Niang G."/>
            <person name="Scheremetjew M."/>
            <person name="Finn R."/>
            <person name="Kale V."/>
            <person name="Holt S."/>
            <person name="Cochrane G."/>
            <person name="Meng A."/>
            <person name="Brown T."/>
            <person name="Cohen L."/>
        </authorList>
    </citation>
    <scope>NUCLEOTIDE SEQUENCE</scope>
    <source>
        <strain evidence="8">CCMP3105</strain>
    </source>
</reference>
<accession>A0A7S4TB53</accession>
<evidence type="ECO:0000256" key="5">
    <source>
        <dbReference type="RuleBase" id="RU000454"/>
    </source>
</evidence>
<dbReference type="InterPro" id="IPR034164">
    <property type="entry name" value="Pepsin-like_dom"/>
</dbReference>
<evidence type="ECO:0000256" key="4">
    <source>
        <dbReference type="ARBA" id="ARBA00022801"/>
    </source>
</evidence>
<evidence type="ECO:0000313" key="8">
    <source>
        <dbReference type="EMBL" id="CAE4670955.1"/>
    </source>
</evidence>
<evidence type="ECO:0000259" key="7">
    <source>
        <dbReference type="PROSITE" id="PS51767"/>
    </source>
</evidence>
<dbReference type="PRINTS" id="PR00792">
    <property type="entry name" value="PEPSIN"/>
</dbReference>
<proteinExistence type="inferred from homology"/>
<comment type="similarity">
    <text evidence="1 5">Belongs to the peptidase A1 family.</text>
</comment>
<evidence type="ECO:0000256" key="6">
    <source>
        <dbReference type="SAM" id="SignalP"/>
    </source>
</evidence>
<dbReference type="SUPFAM" id="SSF50630">
    <property type="entry name" value="Acid proteases"/>
    <property type="match status" value="1"/>
</dbReference>
<feature type="chain" id="PRO_5031447811" description="Peptidase A1 domain-containing protein" evidence="6">
    <location>
        <begin position="19"/>
        <end position="557"/>
    </location>
</feature>
<dbReference type="InterPro" id="IPR021109">
    <property type="entry name" value="Peptidase_aspartic_dom_sf"/>
</dbReference>
<dbReference type="GO" id="GO:0004190">
    <property type="term" value="F:aspartic-type endopeptidase activity"/>
    <property type="evidence" value="ECO:0007669"/>
    <property type="project" value="UniProtKB-KW"/>
</dbReference>
<dbReference type="InterPro" id="IPR033121">
    <property type="entry name" value="PEPTIDASE_A1"/>
</dbReference>
<protein>
    <recommendedName>
        <fullName evidence="7">Peptidase A1 domain-containing protein</fullName>
    </recommendedName>
</protein>
<dbReference type="InterPro" id="IPR001969">
    <property type="entry name" value="Aspartic_peptidase_AS"/>
</dbReference>
<evidence type="ECO:0000256" key="2">
    <source>
        <dbReference type="ARBA" id="ARBA00022670"/>
    </source>
</evidence>
<keyword evidence="6" id="KW-0732">Signal</keyword>
<evidence type="ECO:0000256" key="1">
    <source>
        <dbReference type="ARBA" id="ARBA00007447"/>
    </source>
</evidence>
<dbReference type="Gene3D" id="2.40.70.10">
    <property type="entry name" value="Acid Proteases"/>
    <property type="match status" value="2"/>
</dbReference>
<dbReference type="PANTHER" id="PTHR47966">
    <property type="entry name" value="BETA-SITE APP-CLEAVING ENZYME, ISOFORM A-RELATED"/>
    <property type="match status" value="1"/>
</dbReference>
<dbReference type="PROSITE" id="PS51767">
    <property type="entry name" value="PEPTIDASE_A1"/>
    <property type="match status" value="1"/>
</dbReference>
<organism evidence="8">
    <name type="scientific">Alexandrium monilatum</name>
    <dbReference type="NCBI Taxonomy" id="311494"/>
    <lineage>
        <taxon>Eukaryota</taxon>
        <taxon>Sar</taxon>
        <taxon>Alveolata</taxon>
        <taxon>Dinophyceae</taxon>
        <taxon>Gonyaulacales</taxon>
        <taxon>Pyrocystaceae</taxon>
        <taxon>Alexandrium</taxon>
    </lineage>
</organism>
<name>A0A7S4TB53_9DINO</name>
<keyword evidence="2 5" id="KW-0645">Protease</keyword>
<dbReference type="EMBL" id="HBNR01091649">
    <property type="protein sequence ID" value="CAE4670955.1"/>
    <property type="molecule type" value="Transcribed_RNA"/>
</dbReference>
<dbReference type="CDD" id="cd05471">
    <property type="entry name" value="pepsin_like"/>
    <property type="match status" value="1"/>
</dbReference>
<keyword evidence="4 5" id="KW-0378">Hydrolase</keyword>
<dbReference type="InterPro" id="IPR001461">
    <property type="entry name" value="Aspartic_peptidase_A1"/>
</dbReference>
<dbReference type="Pfam" id="PF00026">
    <property type="entry name" value="Asp"/>
    <property type="match status" value="2"/>
</dbReference>
<sequence length="557" mass="60555">MAATRLVRFAAALHAAAAIRMSTDTQDSISLLQTRSGPSALEMEAEAEEATAAFKDQLWVRHSGSYGAAMRQRERSFGSRVQVQQWEAAALEPRIESEGGLSAEAQHDLFPFLRRLKSFESSAFSSKRQVLVNYGDVQYVTHFRIGQQTIAGIVDTGSFELVVFSKTCPSCGTAAKYDPKMSTSHLQGKLMTVQSYGSGDTYSAQAFDMLAIGPYPDTNQSFWEVVGARMPILQTSAFEAIIGLGPPETPGVDAWQDAQDALKNVSSAYAEGFKPTWAQLKQAKDGLEAALEVSRNPTMVDTFGVGSFSLCLGSAPGADGYLIWNDSSAIDSPDLFRRVPVAGKHTWSVGLSNVRLSMRGESSASPRRGEPLACAEGSCVALLDSGTSLLAVPGSVIARLSGEIDQLSTDCSNIEDLPDLVFTLGEHRFSLPPDAYVSEVKGAVPKYLQSFVRITEMKADKRECRLLLMESYAEGQQGPFWILGMPFFRKYYTTFHIGESAESRALYVSHASDDCTPASTAKASLARGQPYRRQIDPSKVHVPNVVQKAYLQRSIAL</sequence>
<gene>
    <name evidence="8" type="ORF">AMON00008_LOCUS65855</name>
</gene>
<dbReference type="GO" id="GO:0006508">
    <property type="term" value="P:proteolysis"/>
    <property type="evidence" value="ECO:0007669"/>
    <property type="project" value="UniProtKB-KW"/>
</dbReference>
<keyword evidence="3 5" id="KW-0064">Aspartyl protease</keyword>
<dbReference type="PROSITE" id="PS00141">
    <property type="entry name" value="ASP_PROTEASE"/>
    <property type="match status" value="1"/>
</dbReference>
<dbReference type="PANTHER" id="PTHR47966:SF51">
    <property type="entry name" value="BETA-SITE APP-CLEAVING ENZYME, ISOFORM A-RELATED"/>
    <property type="match status" value="1"/>
</dbReference>
<feature type="signal peptide" evidence="6">
    <location>
        <begin position="1"/>
        <end position="18"/>
    </location>
</feature>